<dbReference type="InterPro" id="IPR006566">
    <property type="entry name" value="FBD"/>
</dbReference>
<evidence type="ECO:0000313" key="3">
    <source>
        <dbReference type="Proteomes" id="UP001188597"/>
    </source>
</evidence>
<name>A0AA88WWM8_9ASTE</name>
<keyword evidence="3" id="KW-1185">Reference proteome</keyword>
<dbReference type="Pfam" id="PF08387">
    <property type="entry name" value="FBD"/>
    <property type="match status" value="1"/>
</dbReference>
<evidence type="ECO:0000313" key="2">
    <source>
        <dbReference type="EMBL" id="KAK3035137.1"/>
    </source>
</evidence>
<protein>
    <recommendedName>
        <fullName evidence="1">FBD domain-containing protein</fullName>
    </recommendedName>
</protein>
<gene>
    <name evidence="2" type="ORF">RJ639_032639</name>
</gene>
<dbReference type="Proteomes" id="UP001188597">
    <property type="component" value="Unassembled WGS sequence"/>
</dbReference>
<sequence length="393" mass="45213">MPLAEDLKSRRGLTCAVVVAPTRSHRAELLRYIFLRVFGRGGDDVVLIVELRTPSLEEFECNDDLAMAFDFAYLYPDFYAIVKFRDPVPRGRSADDIRRCAIIFYMELRNATHLILDEWLIERGSGQAPDMSRLNRNYMAVKEMLNCLKYVKITNFYGNEGEMELVKCLVLNARALTEMRIVPPRKRVELGGEKLLDINAERWVKISEKLICIHICFAWEVAMEVVIADSLRSNVIDRECVCRLIEDIKSSPSKEINVSSGTVDQDLLAAHIRFMETFLVLSPTFSGDFHVWELVLCDCGGVYVWEKVWNLKFCFDSWEMLPLHPCKFKPNISLVTGRIVDITGRIVDMISIDLPNSQDLLITFRLNFATDSTTLFRTSVLQRMDTARDNWVN</sequence>
<accession>A0AA88WWM8</accession>
<evidence type="ECO:0000259" key="1">
    <source>
        <dbReference type="Pfam" id="PF08387"/>
    </source>
</evidence>
<comment type="caution">
    <text evidence="2">The sequence shown here is derived from an EMBL/GenBank/DDBJ whole genome shotgun (WGS) entry which is preliminary data.</text>
</comment>
<reference evidence="2" key="1">
    <citation type="submission" date="2022-12" db="EMBL/GenBank/DDBJ databases">
        <title>Draft genome assemblies for two species of Escallonia (Escalloniales).</title>
        <authorList>
            <person name="Chanderbali A."/>
            <person name="Dervinis C."/>
            <person name="Anghel I."/>
            <person name="Soltis D."/>
            <person name="Soltis P."/>
            <person name="Zapata F."/>
        </authorList>
    </citation>
    <scope>NUCLEOTIDE SEQUENCE</scope>
    <source>
        <strain evidence="2">UCBG64.0493</strain>
        <tissue evidence="2">Leaf</tissue>
    </source>
</reference>
<organism evidence="2 3">
    <name type="scientific">Escallonia herrerae</name>
    <dbReference type="NCBI Taxonomy" id="1293975"/>
    <lineage>
        <taxon>Eukaryota</taxon>
        <taxon>Viridiplantae</taxon>
        <taxon>Streptophyta</taxon>
        <taxon>Embryophyta</taxon>
        <taxon>Tracheophyta</taxon>
        <taxon>Spermatophyta</taxon>
        <taxon>Magnoliopsida</taxon>
        <taxon>eudicotyledons</taxon>
        <taxon>Gunneridae</taxon>
        <taxon>Pentapetalae</taxon>
        <taxon>asterids</taxon>
        <taxon>campanulids</taxon>
        <taxon>Escalloniales</taxon>
        <taxon>Escalloniaceae</taxon>
        <taxon>Escallonia</taxon>
    </lineage>
</organism>
<proteinExistence type="predicted"/>
<dbReference type="AlphaFoldDB" id="A0AA88WWM8"/>
<dbReference type="EMBL" id="JAVXUP010000183">
    <property type="protein sequence ID" value="KAK3035137.1"/>
    <property type="molecule type" value="Genomic_DNA"/>
</dbReference>
<feature type="domain" description="FBD" evidence="1">
    <location>
        <begin position="144"/>
        <end position="181"/>
    </location>
</feature>